<dbReference type="Gene3D" id="3.10.450.50">
    <property type="match status" value="1"/>
</dbReference>
<organism evidence="2 3">
    <name type="scientific">Rhodococcus artemisiae</name>
    <dbReference type="NCBI Taxonomy" id="714159"/>
    <lineage>
        <taxon>Bacteria</taxon>
        <taxon>Bacillati</taxon>
        <taxon>Actinomycetota</taxon>
        <taxon>Actinomycetes</taxon>
        <taxon>Mycobacteriales</taxon>
        <taxon>Nocardiaceae</taxon>
        <taxon>Rhodococcus</taxon>
    </lineage>
</organism>
<keyword evidence="3" id="KW-1185">Reference proteome</keyword>
<feature type="domain" description="SnoaL-like" evidence="1">
    <location>
        <begin position="4"/>
        <end position="127"/>
    </location>
</feature>
<comment type="caution">
    <text evidence="2">The sequence shown here is derived from an EMBL/GenBank/DDBJ whole genome shotgun (WGS) entry which is preliminary data.</text>
</comment>
<dbReference type="EMBL" id="JAUTXY010000002">
    <property type="protein sequence ID" value="MEE2056858.1"/>
    <property type="molecule type" value="Genomic_DNA"/>
</dbReference>
<protein>
    <submittedName>
        <fullName evidence="2">Nuclear transport factor 2 family protein</fullName>
    </submittedName>
</protein>
<gene>
    <name evidence="2" type="ORF">Q7514_04875</name>
</gene>
<dbReference type="Proteomes" id="UP001336020">
    <property type="component" value="Unassembled WGS sequence"/>
</dbReference>
<dbReference type="InterPro" id="IPR037401">
    <property type="entry name" value="SnoaL-like"/>
</dbReference>
<reference evidence="2 3" key="1">
    <citation type="submission" date="2023-07" db="EMBL/GenBank/DDBJ databases">
        <authorList>
            <person name="Girao M."/>
            <person name="Carvalho M.F."/>
        </authorList>
    </citation>
    <scope>NUCLEOTIDE SEQUENCE [LARGE SCALE GENOMIC DNA]</scope>
    <source>
        <strain evidence="2 3">YIM65754</strain>
    </source>
</reference>
<sequence>MTLQRLQDRLDIADLLYKYATSVDTKNWEALATVFTEDAHLDYSSVGYPAGARDQVIAMLSRGLDRCPMTQHFVTNIEIAFVDDDTANVSAMFYNPMQLPGVDGLTYCGGNYHHEVVRTADGWKSRKVVEENLWFSNHPDPSKNGAAVLQS</sequence>
<name>A0ABU7L5P8_9NOCA</name>
<evidence type="ECO:0000259" key="1">
    <source>
        <dbReference type="Pfam" id="PF13577"/>
    </source>
</evidence>
<dbReference type="InterPro" id="IPR032710">
    <property type="entry name" value="NTF2-like_dom_sf"/>
</dbReference>
<dbReference type="CDD" id="cd00531">
    <property type="entry name" value="NTF2_like"/>
    <property type="match status" value="1"/>
</dbReference>
<evidence type="ECO:0000313" key="3">
    <source>
        <dbReference type="Proteomes" id="UP001336020"/>
    </source>
</evidence>
<accession>A0ABU7L5P8</accession>
<evidence type="ECO:0000313" key="2">
    <source>
        <dbReference type="EMBL" id="MEE2056858.1"/>
    </source>
</evidence>
<dbReference type="RefSeq" id="WP_330132134.1">
    <property type="nucleotide sequence ID" value="NZ_JAUTXY010000002.1"/>
</dbReference>
<dbReference type="SUPFAM" id="SSF54427">
    <property type="entry name" value="NTF2-like"/>
    <property type="match status" value="1"/>
</dbReference>
<proteinExistence type="predicted"/>
<dbReference type="Pfam" id="PF13577">
    <property type="entry name" value="SnoaL_4"/>
    <property type="match status" value="1"/>
</dbReference>